<protein>
    <recommendedName>
        <fullName evidence="4">BTB domain-containing protein</fullName>
    </recommendedName>
</protein>
<dbReference type="CDD" id="cd18186">
    <property type="entry name" value="BTB_POZ_ZBTB_KLHL-like"/>
    <property type="match status" value="1"/>
</dbReference>
<dbReference type="STRING" id="6526.A0A2C9M911"/>
<organism evidence="5 6">
    <name type="scientific">Biomphalaria glabrata</name>
    <name type="common">Bloodfluke planorb</name>
    <name type="synonym">Freshwater snail</name>
    <dbReference type="NCBI Taxonomy" id="6526"/>
    <lineage>
        <taxon>Eukaryota</taxon>
        <taxon>Metazoa</taxon>
        <taxon>Spiralia</taxon>
        <taxon>Lophotrochozoa</taxon>
        <taxon>Mollusca</taxon>
        <taxon>Gastropoda</taxon>
        <taxon>Heterobranchia</taxon>
        <taxon>Euthyneura</taxon>
        <taxon>Panpulmonata</taxon>
        <taxon>Hygrophila</taxon>
        <taxon>Lymnaeoidea</taxon>
        <taxon>Planorbidae</taxon>
        <taxon>Biomphalaria</taxon>
    </lineage>
</organism>
<dbReference type="VEuPathDB" id="VectorBase:BGLAX_039506"/>
<dbReference type="Proteomes" id="UP000076420">
    <property type="component" value="Unassembled WGS sequence"/>
</dbReference>
<dbReference type="SMART" id="SM00225">
    <property type="entry name" value="BTB"/>
    <property type="match status" value="1"/>
</dbReference>
<dbReference type="SUPFAM" id="SSF54695">
    <property type="entry name" value="POZ domain"/>
    <property type="match status" value="1"/>
</dbReference>
<dbReference type="PANTHER" id="PTHR24412">
    <property type="entry name" value="KELCH PROTEIN"/>
    <property type="match status" value="1"/>
</dbReference>
<reference evidence="5" key="1">
    <citation type="submission" date="2020-05" db="UniProtKB">
        <authorList>
            <consortium name="EnsemblMetazoa"/>
        </authorList>
    </citation>
    <scope>IDENTIFICATION</scope>
    <source>
        <strain evidence="5">BB02</strain>
    </source>
</reference>
<dbReference type="InterPro" id="IPR011705">
    <property type="entry name" value="BACK"/>
</dbReference>
<feature type="region of interest" description="Disordered" evidence="3">
    <location>
        <begin position="1"/>
        <end position="20"/>
    </location>
</feature>
<keyword evidence="1" id="KW-0880">Kelch repeat</keyword>
<dbReference type="InterPro" id="IPR001229">
    <property type="entry name" value="Jacalin-like_lectin_dom"/>
</dbReference>
<evidence type="ECO:0000256" key="3">
    <source>
        <dbReference type="SAM" id="MobiDB-lite"/>
    </source>
</evidence>
<evidence type="ECO:0000313" key="6">
    <source>
        <dbReference type="Proteomes" id="UP000076420"/>
    </source>
</evidence>
<dbReference type="SMART" id="SM00875">
    <property type="entry name" value="BACK"/>
    <property type="match status" value="1"/>
</dbReference>
<proteinExistence type="predicted"/>
<dbReference type="PANTHER" id="PTHR24412:SF489">
    <property type="entry name" value="RING FINGER DOMAIN AND KELCH REPEAT-CONTAINING PROTEIN DDB_G0271372"/>
    <property type="match status" value="1"/>
</dbReference>
<dbReference type="Gene3D" id="2.100.10.30">
    <property type="entry name" value="Jacalin-like lectin domain"/>
    <property type="match status" value="1"/>
</dbReference>
<dbReference type="EnsemblMetazoa" id="BGLB039958-RA">
    <property type="protein sequence ID" value="BGLB039958-PA"/>
    <property type="gene ID" value="BGLB039958"/>
</dbReference>
<dbReference type="InterPro" id="IPR036404">
    <property type="entry name" value="Jacalin-like_lectin_dom_sf"/>
</dbReference>
<accession>A0A2C9M911</accession>
<dbReference type="VEuPathDB" id="VectorBase:BGLB039958"/>
<feature type="domain" description="BTB" evidence="4">
    <location>
        <begin position="59"/>
        <end position="124"/>
    </location>
</feature>
<dbReference type="Pfam" id="PF00651">
    <property type="entry name" value="BTB"/>
    <property type="match status" value="1"/>
</dbReference>
<dbReference type="Pfam" id="PF07707">
    <property type="entry name" value="BACK"/>
    <property type="match status" value="1"/>
</dbReference>
<dbReference type="Gene3D" id="3.30.710.10">
    <property type="entry name" value="Potassium Channel Kv1.1, Chain A"/>
    <property type="match status" value="1"/>
</dbReference>
<evidence type="ECO:0000313" key="5">
    <source>
        <dbReference type="EnsemblMetazoa" id="BGLB039958-PA"/>
    </source>
</evidence>
<dbReference type="SUPFAM" id="SSF51101">
    <property type="entry name" value="Mannose-binding lectins"/>
    <property type="match status" value="1"/>
</dbReference>
<dbReference type="InterPro" id="IPR000210">
    <property type="entry name" value="BTB/POZ_dom"/>
</dbReference>
<dbReference type="KEGG" id="bgt:106054532"/>
<dbReference type="RefSeq" id="XP_013065879.2">
    <property type="nucleotide sequence ID" value="XM_013210425.2"/>
</dbReference>
<dbReference type="InterPro" id="IPR011333">
    <property type="entry name" value="SKP1/BTB/POZ_sf"/>
</dbReference>
<evidence type="ECO:0000256" key="2">
    <source>
        <dbReference type="ARBA" id="ARBA00022737"/>
    </source>
</evidence>
<dbReference type="PROSITE" id="PS50097">
    <property type="entry name" value="BTB"/>
    <property type="match status" value="1"/>
</dbReference>
<dbReference type="Pfam" id="PF01419">
    <property type="entry name" value="Jacalin"/>
    <property type="match status" value="1"/>
</dbReference>
<sequence length="492" mass="56965">MSNFKKHYSHLPNGSTAQVTLGTNTQASNTSEYKQGVDHERSQNLLKTAWKNFQSGHYTDVKFIVDKRTFHAHRLVLVSLSDYFTPLFKFDEKGNGEIILQNVSSEDFEILLKYAYTGQVDVTPDNVQSVLIAADYLSIEFVKRECITYMKSLIDVDNVCDVLVFSINYTFANLQQCAEEFLKEHLDSVSKTETFSLLDPEYLFSILNDDNLILYENKKFVKKLERESIVFKSVLRYLTARLELNQTVFELLLTSVRLPELSNESIKRCLKEFKDMSKNETVKRFLKLNEIAVKCIDKRKRDHSFLTELAAKAKEVPETWFRPRKLSTFNIISRYSRYAAGGEVKSCPNPPMVTWNDPYLEIQSIDLWIRLWDERRVIGGLKILYRKTNSQTKPVFFKGSHQNSVKHHFIEFQPHELITKVIIGSGWLVDRLGFETNLGRTYGPYGGPGGSHYEEVALSSPFSYLYDINCESTKTQGTDAIFNLMLRWIEFH</sequence>
<evidence type="ECO:0000259" key="4">
    <source>
        <dbReference type="PROSITE" id="PS50097"/>
    </source>
</evidence>
<gene>
    <name evidence="5" type="primary">106054532</name>
</gene>
<dbReference type="CDD" id="cd14733">
    <property type="entry name" value="BACK"/>
    <property type="match status" value="1"/>
</dbReference>
<dbReference type="Gene3D" id="1.25.40.420">
    <property type="match status" value="1"/>
</dbReference>
<dbReference type="OrthoDB" id="6357972at2759"/>
<dbReference type="AlphaFoldDB" id="A0A2C9M911"/>
<keyword evidence="2" id="KW-0677">Repeat</keyword>
<name>A0A2C9M911_BIOGL</name>
<evidence type="ECO:0000256" key="1">
    <source>
        <dbReference type="ARBA" id="ARBA00022441"/>
    </source>
</evidence>